<dbReference type="SUPFAM" id="SSF56112">
    <property type="entry name" value="Protein kinase-like (PK-like)"/>
    <property type="match status" value="1"/>
</dbReference>
<evidence type="ECO:0000256" key="1">
    <source>
        <dbReference type="ARBA" id="ARBA00012513"/>
    </source>
</evidence>
<evidence type="ECO:0000256" key="4">
    <source>
        <dbReference type="ARBA" id="ARBA00022741"/>
    </source>
</evidence>
<keyword evidence="3" id="KW-0808">Transferase</keyword>
<dbReference type="InterPro" id="IPR052239">
    <property type="entry name" value="Ser/Thr-specific_kinases"/>
</dbReference>
<evidence type="ECO:0000256" key="6">
    <source>
        <dbReference type="ARBA" id="ARBA00022840"/>
    </source>
</evidence>
<keyword evidence="2" id="KW-0723">Serine/threonine-protein kinase</keyword>
<dbReference type="EMBL" id="LR900308">
    <property type="protein sequence ID" value="CAD7245154.1"/>
    <property type="molecule type" value="Genomic_DNA"/>
</dbReference>
<dbReference type="GO" id="GO:0005524">
    <property type="term" value="F:ATP binding"/>
    <property type="evidence" value="ECO:0007669"/>
    <property type="project" value="UniProtKB-KW"/>
</dbReference>
<gene>
    <name evidence="10" type="ORF">DSTB1V02_LOCUS5029</name>
</gene>
<proteinExistence type="predicted"/>
<evidence type="ECO:0000256" key="3">
    <source>
        <dbReference type="ARBA" id="ARBA00022679"/>
    </source>
</evidence>
<name>A0A7R9A3S8_9CRUS</name>
<dbReference type="EMBL" id="CAJPEV010000791">
    <property type="protein sequence ID" value="CAG0888572.1"/>
    <property type="molecule type" value="Genomic_DNA"/>
</dbReference>
<evidence type="ECO:0000256" key="2">
    <source>
        <dbReference type="ARBA" id="ARBA00022527"/>
    </source>
</evidence>
<dbReference type="PANTHER" id="PTHR45998">
    <property type="entry name" value="SERINE/THREONINE-PROTEIN KINASE 16"/>
    <property type="match status" value="1"/>
</dbReference>
<dbReference type="PANTHER" id="PTHR45998:SF2">
    <property type="entry name" value="SERINE_THREONINE-PROTEIN KINASE 16"/>
    <property type="match status" value="1"/>
</dbReference>
<dbReference type="PROSITE" id="PS50011">
    <property type="entry name" value="PROTEIN_KINASE_DOM"/>
    <property type="match status" value="1"/>
</dbReference>
<dbReference type="Gene3D" id="1.10.510.10">
    <property type="entry name" value="Transferase(Phosphotransferase) domain 1"/>
    <property type="match status" value="1"/>
</dbReference>
<dbReference type="PROSITE" id="PS00108">
    <property type="entry name" value="PROTEIN_KINASE_ST"/>
    <property type="match status" value="1"/>
</dbReference>
<comment type="catalytic activity">
    <reaction evidence="7">
        <text>L-threonyl-[protein] + ATP = O-phospho-L-threonyl-[protein] + ADP + H(+)</text>
        <dbReference type="Rhea" id="RHEA:46608"/>
        <dbReference type="Rhea" id="RHEA-COMP:11060"/>
        <dbReference type="Rhea" id="RHEA-COMP:11605"/>
        <dbReference type="ChEBI" id="CHEBI:15378"/>
        <dbReference type="ChEBI" id="CHEBI:30013"/>
        <dbReference type="ChEBI" id="CHEBI:30616"/>
        <dbReference type="ChEBI" id="CHEBI:61977"/>
        <dbReference type="ChEBI" id="CHEBI:456216"/>
        <dbReference type="EC" id="2.7.11.1"/>
    </reaction>
</comment>
<dbReference type="AlphaFoldDB" id="A0A7R9A3S8"/>
<evidence type="ECO:0000313" key="11">
    <source>
        <dbReference type="Proteomes" id="UP000677054"/>
    </source>
</evidence>
<dbReference type="InterPro" id="IPR011009">
    <property type="entry name" value="Kinase-like_dom_sf"/>
</dbReference>
<evidence type="ECO:0000313" key="10">
    <source>
        <dbReference type="EMBL" id="CAD7245154.1"/>
    </source>
</evidence>
<dbReference type="InterPro" id="IPR000719">
    <property type="entry name" value="Prot_kinase_dom"/>
</dbReference>
<dbReference type="GO" id="GO:0004674">
    <property type="term" value="F:protein serine/threonine kinase activity"/>
    <property type="evidence" value="ECO:0007669"/>
    <property type="project" value="UniProtKB-KW"/>
</dbReference>
<evidence type="ECO:0000256" key="7">
    <source>
        <dbReference type="ARBA" id="ARBA00047899"/>
    </source>
</evidence>
<keyword evidence="4" id="KW-0547">Nucleotide-binding</keyword>
<dbReference type="OrthoDB" id="248923at2759"/>
<evidence type="ECO:0000256" key="8">
    <source>
        <dbReference type="ARBA" id="ARBA00048679"/>
    </source>
</evidence>
<dbReference type="Pfam" id="PF00069">
    <property type="entry name" value="Pkinase"/>
    <property type="match status" value="1"/>
</dbReference>
<reference evidence="10" key="1">
    <citation type="submission" date="2020-11" db="EMBL/GenBank/DDBJ databases">
        <authorList>
            <person name="Tran Van P."/>
        </authorList>
    </citation>
    <scope>NUCLEOTIDE SEQUENCE</scope>
</reference>
<keyword evidence="6" id="KW-0067">ATP-binding</keyword>
<accession>A0A7R9A3S8</accession>
<dbReference type="GO" id="GO:0005794">
    <property type="term" value="C:Golgi apparatus"/>
    <property type="evidence" value="ECO:0007669"/>
    <property type="project" value="TreeGrafter"/>
</dbReference>
<dbReference type="InterPro" id="IPR008271">
    <property type="entry name" value="Ser/Thr_kinase_AS"/>
</dbReference>
<keyword evidence="5" id="KW-0418">Kinase</keyword>
<dbReference type="Proteomes" id="UP000677054">
    <property type="component" value="Unassembled WGS sequence"/>
</dbReference>
<comment type="catalytic activity">
    <reaction evidence="8">
        <text>L-seryl-[protein] + ATP = O-phospho-L-seryl-[protein] + ADP + H(+)</text>
        <dbReference type="Rhea" id="RHEA:17989"/>
        <dbReference type="Rhea" id="RHEA-COMP:9863"/>
        <dbReference type="Rhea" id="RHEA-COMP:11604"/>
        <dbReference type="ChEBI" id="CHEBI:15378"/>
        <dbReference type="ChEBI" id="CHEBI:29999"/>
        <dbReference type="ChEBI" id="CHEBI:30616"/>
        <dbReference type="ChEBI" id="CHEBI:83421"/>
        <dbReference type="ChEBI" id="CHEBI:456216"/>
        <dbReference type="EC" id="2.7.11.1"/>
    </reaction>
</comment>
<dbReference type="EC" id="2.7.11.1" evidence="1"/>
<dbReference type="SMART" id="SM00220">
    <property type="entry name" value="S_TKc"/>
    <property type="match status" value="1"/>
</dbReference>
<evidence type="ECO:0000259" key="9">
    <source>
        <dbReference type="PROSITE" id="PS50011"/>
    </source>
</evidence>
<feature type="domain" description="Protein kinase" evidence="9">
    <location>
        <begin position="25"/>
        <end position="303"/>
    </location>
</feature>
<organism evidence="10">
    <name type="scientific">Darwinula stevensoni</name>
    <dbReference type="NCBI Taxonomy" id="69355"/>
    <lineage>
        <taxon>Eukaryota</taxon>
        <taxon>Metazoa</taxon>
        <taxon>Ecdysozoa</taxon>
        <taxon>Arthropoda</taxon>
        <taxon>Crustacea</taxon>
        <taxon>Oligostraca</taxon>
        <taxon>Ostracoda</taxon>
        <taxon>Podocopa</taxon>
        <taxon>Podocopida</taxon>
        <taxon>Darwinulocopina</taxon>
        <taxon>Darwinuloidea</taxon>
        <taxon>Darwinulidae</taxon>
        <taxon>Darwinula</taxon>
    </lineage>
</organism>
<keyword evidence="11" id="KW-1185">Reference proteome</keyword>
<sequence>MARRILDFLSCMCGKYVVRINGKTYVRRETIGEGGFSTVDLVEEEGTRQKFALKQIICHSVEDERVALTEVDNMRKFQHPNVISYVDHDVHQRRDGRKEFLILLPYYPRGTLLTELEMRGKTKNHLSEEAVLDIFSEICEGVQVMHSAKPEPLAHRDMKPGNILLDQSYHPVIMDLGSMTNAVTEVSDGRQARRLQDMAAETSTMPYRAPELFSVDLHSTVDQRTDIWSLGCLLYALCFFEGPFDDVVRRGDSVALATVSGNIRFPTSSPYSKGLHDLILLMLRVDCRERPHIGKVLDIVKRLQGKAVSEDRASGSRTQQV</sequence>
<evidence type="ECO:0000256" key="5">
    <source>
        <dbReference type="ARBA" id="ARBA00022777"/>
    </source>
</evidence>
<protein>
    <recommendedName>
        <fullName evidence="1">non-specific serine/threonine protein kinase</fullName>
        <ecNumber evidence="1">2.7.11.1</ecNumber>
    </recommendedName>
</protein>